<evidence type="ECO:0000256" key="2">
    <source>
        <dbReference type="ARBA" id="ARBA00022629"/>
    </source>
</evidence>
<reference evidence="12 13" key="2">
    <citation type="journal article" date="2012" name="Stand. Genomic Sci.">
        <title>Complete genome sequence of the moderately thermophilic mineral-sulfide-oxidizing firmicute Sulfobacillus acidophilus type strain (NAL(T)).</title>
        <authorList>
            <person name="Anderson I."/>
            <person name="Chertkov O."/>
            <person name="Chen A."/>
            <person name="Saunders E."/>
            <person name="Lapidus A."/>
            <person name="Nolan M."/>
            <person name="Lucas S."/>
            <person name="Hammon N."/>
            <person name="Deshpande S."/>
            <person name="Cheng J.F."/>
            <person name="Han C."/>
            <person name="Tapia R."/>
            <person name="Goodwin L.A."/>
            <person name="Pitluck S."/>
            <person name="Liolios K."/>
            <person name="Pagani I."/>
            <person name="Ivanova N."/>
            <person name="Mikhailova N."/>
            <person name="Pati A."/>
            <person name="Palaniappan K."/>
            <person name="Land M."/>
            <person name="Pan C."/>
            <person name="Rohde M."/>
            <person name="Pukall R."/>
            <person name="Goker M."/>
            <person name="Detter J.C."/>
            <person name="Woyke T."/>
            <person name="Bristow J."/>
            <person name="Eisen J.A."/>
            <person name="Markowitz V."/>
            <person name="Hugenholtz P."/>
            <person name="Kyrpides N.C."/>
            <person name="Klenk H.P."/>
            <person name="Mavromatis K."/>
        </authorList>
    </citation>
    <scope>NUCLEOTIDE SEQUENCE [LARGE SCALE GENOMIC DNA]</scope>
    <source>
        <strain evidence="13">ATCC 700253 / DSM 10332 / NAL</strain>
    </source>
</reference>
<dbReference type="InterPro" id="IPR050406">
    <property type="entry name" value="FGGY_Carb_Kinase"/>
</dbReference>
<feature type="domain" description="Carbohydrate kinase FGGY N-terminal" evidence="10">
    <location>
        <begin position="5"/>
        <end position="242"/>
    </location>
</feature>
<dbReference type="AlphaFoldDB" id="G8TSZ5"/>
<comment type="similarity">
    <text evidence="1 8">Belongs to the FGGY kinase family.</text>
</comment>
<dbReference type="GO" id="GO:0004856">
    <property type="term" value="F:D-xylulokinase activity"/>
    <property type="evidence" value="ECO:0007669"/>
    <property type="project" value="UniProtKB-EC"/>
</dbReference>
<evidence type="ECO:0000313" key="13">
    <source>
        <dbReference type="Proteomes" id="UP000005439"/>
    </source>
</evidence>
<gene>
    <name evidence="9" type="primary">xylB</name>
    <name evidence="12" type="ordered locus">Sulac_2124</name>
</gene>
<dbReference type="GO" id="GO:0005524">
    <property type="term" value="F:ATP binding"/>
    <property type="evidence" value="ECO:0007669"/>
    <property type="project" value="UniProtKB-KW"/>
</dbReference>
<protein>
    <recommendedName>
        <fullName evidence="9">Xylulose kinase</fullName>
        <shortName evidence="9">Xylulokinase</shortName>
        <ecNumber evidence="9">2.7.1.17</ecNumber>
    </recommendedName>
</protein>
<dbReference type="InterPro" id="IPR018485">
    <property type="entry name" value="FGGY_C"/>
</dbReference>
<keyword evidence="13" id="KW-1185">Reference proteome</keyword>
<evidence type="ECO:0000256" key="8">
    <source>
        <dbReference type="RuleBase" id="RU003733"/>
    </source>
</evidence>
<dbReference type="KEGG" id="sap:Sulac_2124"/>
<feature type="domain" description="Carbohydrate kinase FGGY C-terminal" evidence="11">
    <location>
        <begin position="252"/>
        <end position="433"/>
    </location>
</feature>
<evidence type="ECO:0000259" key="10">
    <source>
        <dbReference type="Pfam" id="PF00370"/>
    </source>
</evidence>
<evidence type="ECO:0000313" key="12">
    <source>
        <dbReference type="EMBL" id="AEW05610.1"/>
    </source>
</evidence>
<dbReference type="InterPro" id="IPR018484">
    <property type="entry name" value="FGGY_N"/>
</dbReference>
<dbReference type="Proteomes" id="UP000005439">
    <property type="component" value="Chromosome"/>
</dbReference>
<keyword evidence="2 9" id="KW-0859">Xylose metabolism</keyword>
<dbReference type="InterPro" id="IPR043129">
    <property type="entry name" value="ATPase_NBD"/>
</dbReference>
<dbReference type="GO" id="GO:0042732">
    <property type="term" value="P:D-xylose metabolic process"/>
    <property type="evidence" value="ECO:0007669"/>
    <property type="project" value="UniProtKB-KW"/>
</dbReference>
<evidence type="ECO:0000256" key="7">
    <source>
        <dbReference type="ARBA" id="ARBA00023277"/>
    </source>
</evidence>
<dbReference type="Pfam" id="PF00370">
    <property type="entry name" value="FGGY_N"/>
    <property type="match status" value="1"/>
</dbReference>
<organism evidence="12 13">
    <name type="scientific">Sulfobacillus acidophilus (strain ATCC 700253 / DSM 10332 / NAL)</name>
    <dbReference type="NCBI Taxonomy" id="679936"/>
    <lineage>
        <taxon>Bacteria</taxon>
        <taxon>Bacillati</taxon>
        <taxon>Bacillota</taxon>
        <taxon>Clostridia</taxon>
        <taxon>Eubacteriales</taxon>
        <taxon>Clostridiales Family XVII. Incertae Sedis</taxon>
        <taxon>Sulfobacillus</taxon>
    </lineage>
</organism>
<dbReference type="PANTHER" id="PTHR43095:SF5">
    <property type="entry name" value="XYLULOSE KINASE"/>
    <property type="match status" value="1"/>
</dbReference>
<dbReference type="Gene3D" id="3.30.420.40">
    <property type="match status" value="2"/>
</dbReference>
<dbReference type="PROSITE" id="PS00445">
    <property type="entry name" value="FGGY_KINASES_2"/>
    <property type="match status" value="1"/>
</dbReference>
<dbReference type="STRING" id="679936.Sulac_2124"/>
<dbReference type="PIRSF" id="PIRSF000538">
    <property type="entry name" value="GlpK"/>
    <property type="match status" value="1"/>
</dbReference>
<dbReference type="InterPro" id="IPR000577">
    <property type="entry name" value="Carb_kinase_FGGY"/>
</dbReference>
<accession>G8TSZ5</accession>
<dbReference type="HOGENOM" id="CLU_009281_3_0_9"/>
<evidence type="ECO:0000256" key="5">
    <source>
        <dbReference type="ARBA" id="ARBA00022777"/>
    </source>
</evidence>
<dbReference type="EC" id="2.7.1.17" evidence="9"/>
<dbReference type="Pfam" id="PF02782">
    <property type="entry name" value="FGGY_C"/>
    <property type="match status" value="1"/>
</dbReference>
<keyword evidence="7 9" id="KW-0119">Carbohydrate metabolism</keyword>
<dbReference type="SUPFAM" id="SSF53067">
    <property type="entry name" value="Actin-like ATPase domain"/>
    <property type="match status" value="2"/>
</dbReference>
<reference evidence="13" key="1">
    <citation type="submission" date="2011-12" db="EMBL/GenBank/DDBJ databases">
        <title>The complete genome of chromosome of Sulfobacillus acidophilus DSM 10332.</title>
        <authorList>
            <person name="Lucas S."/>
            <person name="Han J."/>
            <person name="Lapidus A."/>
            <person name="Bruce D."/>
            <person name="Goodwin L."/>
            <person name="Pitluck S."/>
            <person name="Peters L."/>
            <person name="Kyrpides N."/>
            <person name="Mavromatis K."/>
            <person name="Ivanova N."/>
            <person name="Mikhailova N."/>
            <person name="Chertkov O."/>
            <person name="Saunders E."/>
            <person name="Detter J.C."/>
            <person name="Tapia R."/>
            <person name="Han C."/>
            <person name="Land M."/>
            <person name="Hauser L."/>
            <person name="Markowitz V."/>
            <person name="Cheng J.-F."/>
            <person name="Hugenholtz P."/>
            <person name="Woyke T."/>
            <person name="Wu D."/>
            <person name="Pukall R."/>
            <person name="Gehrich-Schroeter G."/>
            <person name="Schneider S."/>
            <person name="Klenk H.-P."/>
            <person name="Eisen J.A."/>
        </authorList>
    </citation>
    <scope>NUCLEOTIDE SEQUENCE [LARGE SCALE GENOMIC DNA]</scope>
    <source>
        <strain evidence="13">ATCC 700253 / DSM 10332 / NAL</strain>
    </source>
</reference>
<dbReference type="InterPro" id="IPR006000">
    <property type="entry name" value="Xylulokinase"/>
</dbReference>
<keyword evidence="4 9" id="KW-0547">Nucleotide-binding</keyword>
<keyword evidence="3 8" id="KW-0808">Transferase</keyword>
<evidence type="ECO:0000256" key="4">
    <source>
        <dbReference type="ARBA" id="ARBA00022741"/>
    </source>
</evidence>
<dbReference type="PANTHER" id="PTHR43095">
    <property type="entry name" value="SUGAR KINASE"/>
    <property type="match status" value="1"/>
</dbReference>
<dbReference type="NCBIfam" id="TIGR01312">
    <property type="entry name" value="XylB"/>
    <property type="match status" value="1"/>
</dbReference>
<dbReference type="GO" id="GO:0005997">
    <property type="term" value="P:xylulose metabolic process"/>
    <property type="evidence" value="ECO:0007669"/>
    <property type="project" value="InterPro"/>
</dbReference>
<sequence>MTDVFLGIDVGTQGLKGVVIDEMGTVLATETAEYPTATPKPGWSEQSPADWRRALDRVLAALVKGRPDFTFRGVGLTGQMHTTVVCDDQGQPLRSAILWSDQRTAPYVDALQQTYGLDTLLGITGNQPLTNFTLLRLLWMRDHQPELYREIRRVAVAKDWLRFILTGSWGSDVTDASGTYGFDVRRRTWAQDWLEQLNIPAAWWGSVAESHEIVGTVRYGPAGLQGVPLVAGAGDQEASAVGTGLRPGDLGLSLGTSGVLFWVLSQYQRPPHPSIHAFCHAETGQWHWMSVTQAAALSLRWFRDELDPGATYQAINDEAATVEAGSDGLLYWPYLNGERAPILRPEARGGFLGLTLTHRRAHLARAVLEGVAYSLKHSFVTMNESGGVNPRRWVMTGGGAQSALWGDIVASVFNQPVDLAHDPGAAVGAAWLARNAVLNQSDRYPLTVHAVATPRSDWVATYEDGFAGYLKGIEQIIPLWERTKT</sequence>
<dbReference type="InterPro" id="IPR018483">
    <property type="entry name" value="Carb_kinase_FGGY_CS"/>
</dbReference>
<evidence type="ECO:0000256" key="1">
    <source>
        <dbReference type="ARBA" id="ARBA00009156"/>
    </source>
</evidence>
<keyword evidence="5 8" id="KW-0418">Kinase</keyword>
<comment type="catalytic activity">
    <reaction evidence="9">
        <text>D-xylulose + ATP = D-xylulose 5-phosphate + ADP + H(+)</text>
        <dbReference type="Rhea" id="RHEA:10964"/>
        <dbReference type="ChEBI" id="CHEBI:15378"/>
        <dbReference type="ChEBI" id="CHEBI:17140"/>
        <dbReference type="ChEBI" id="CHEBI:30616"/>
        <dbReference type="ChEBI" id="CHEBI:57737"/>
        <dbReference type="ChEBI" id="CHEBI:456216"/>
        <dbReference type="EC" id="2.7.1.17"/>
    </reaction>
</comment>
<evidence type="ECO:0000256" key="6">
    <source>
        <dbReference type="ARBA" id="ARBA00022840"/>
    </source>
</evidence>
<evidence type="ECO:0000256" key="3">
    <source>
        <dbReference type="ARBA" id="ARBA00022679"/>
    </source>
</evidence>
<evidence type="ECO:0000259" key="11">
    <source>
        <dbReference type="Pfam" id="PF02782"/>
    </source>
</evidence>
<dbReference type="EMBL" id="CP003179">
    <property type="protein sequence ID" value="AEW05610.1"/>
    <property type="molecule type" value="Genomic_DNA"/>
</dbReference>
<proteinExistence type="inferred from homology"/>
<evidence type="ECO:0000256" key="9">
    <source>
        <dbReference type="RuleBase" id="RU364073"/>
    </source>
</evidence>
<keyword evidence="6 9" id="KW-0067">ATP-binding</keyword>
<dbReference type="CDD" id="cd07808">
    <property type="entry name" value="ASKHA_NBD_FGGY_EcXK-like"/>
    <property type="match status" value="1"/>
</dbReference>
<dbReference type="PATRIC" id="fig|679936.5.peg.2190"/>
<name>G8TSZ5_SULAD</name>